<name>A0A834HT95_RHYFE</name>
<keyword evidence="2" id="KW-1185">Reference proteome</keyword>
<proteinExistence type="predicted"/>
<sequence>MFDAYYVETSRRTSITVRVRRANGFATSQIETNIKHVQQERKLVDNGRVTCDRRRSSRTPRPFPNIWCAVKRGSCQIVRRRIY</sequence>
<comment type="caution">
    <text evidence="1">The sequence shown here is derived from an EMBL/GenBank/DDBJ whole genome shotgun (WGS) entry which is preliminary data.</text>
</comment>
<protein>
    <submittedName>
        <fullName evidence="1">Uncharacterized protein</fullName>
    </submittedName>
</protein>
<dbReference type="Proteomes" id="UP000625711">
    <property type="component" value="Unassembled WGS sequence"/>
</dbReference>
<dbReference type="AlphaFoldDB" id="A0A834HT95"/>
<reference evidence="1" key="1">
    <citation type="submission" date="2020-08" db="EMBL/GenBank/DDBJ databases">
        <title>Genome sequencing and assembly of the red palm weevil Rhynchophorus ferrugineus.</title>
        <authorList>
            <person name="Dias G.B."/>
            <person name="Bergman C.M."/>
            <person name="Manee M."/>
        </authorList>
    </citation>
    <scope>NUCLEOTIDE SEQUENCE</scope>
    <source>
        <strain evidence="1">AA-2017</strain>
        <tissue evidence="1">Whole larva</tissue>
    </source>
</reference>
<gene>
    <name evidence="1" type="ORF">GWI33_000415</name>
</gene>
<accession>A0A834HT95</accession>
<evidence type="ECO:0000313" key="1">
    <source>
        <dbReference type="EMBL" id="KAF7264265.1"/>
    </source>
</evidence>
<organism evidence="1 2">
    <name type="scientific">Rhynchophorus ferrugineus</name>
    <name type="common">Red palm weevil</name>
    <name type="synonym">Curculio ferrugineus</name>
    <dbReference type="NCBI Taxonomy" id="354439"/>
    <lineage>
        <taxon>Eukaryota</taxon>
        <taxon>Metazoa</taxon>
        <taxon>Ecdysozoa</taxon>
        <taxon>Arthropoda</taxon>
        <taxon>Hexapoda</taxon>
        <taxon>Insecta</taxon>
        <taxon>Pterygota</taxon>
        <taxon>Neoptera</taxon>
        <taxon>Endopterygota</taxon>
        <taxon>Coleoptera</taxon>
        <taxon>Polyphaga</taxon>
        <taxon>Cucujiformia</taxon>
        <taxon>Curculionidae</taxon>
        <taxon>Dryophthorinae</taxon>
        <taxon>Rhynchophorus</taxon>
    </lineage>
</organism>
<dbReference type="EMBL" id="JAACXV010017866">
    <property type="protein sequence ID" value="KAF7264265.1"/>
    <property type="molecule type" value="Genomic_DNA"/>
</dbReference>
<evidence type="ECO:0000313" key="2">
    <source>
        <dbReference type="Proteomes" id="UP000625711"/>
    </source>
</evidence>